<protein>
    <recommendedName>
        <fullName evidence="5">Optic atrophy 3 protein-like</fullName>
    </recommendedName>
</protein>
<reference evidence="3 4" key="1">
    <citation type="journal article" date="2017" name="PLoS Biol.">
        <title>The sea cucumber genome provides insights into morphological evolution and visceral regeneration.</title>
        <authorList>
            <person name="Zhang X."/>
            <person name="Sun L."/>
            <person name="Yuan J."/>
            <person name="Sun Y."/>
            <person name="Gao Y."/>
            <person name="Zhang L."/>
            <person name="Li S."/>
            <person name="Dai H."/>
            <person name="Hamel J.F."/>
            <person name="Liu C."/>
            <person name="Yu Y."/>
            <person name="Liu S."/>
            <person name="Lin W."/>
            <person name="Guo K."/>
            <person name="Jin S."/>
            <person name="Xu P."/>
            <person name="Storey K.B."/>
            <person name="Huan P."/>
            <person name="Zhang T."/>
            <person name="Zhou Y."/>
            <person name="Zhang J."/>
            <person name="Lin C."/>
            <person name="Li X."/>
            <person name="Xing L."/>
            <person name="Huo D."/>
            <person name="Sun M."/>
            <person name="Wang L."/>
            <person name="Mercier A."/>
            <person name="Li F."/>
            <person name="Yang H."/>
            <person name="Xiang J."/>
        </authorList>
    </citation>
    <scope>NUCLEOTIDE SEQUENCE [LARGE SCALE GENOMIC DNA]</scope>
    <source>
        <strain evidence="3">Shaxun</strain>
        <tissue evidence="3">Muscle</tissue>
    </source>
</reference>
<evidence type="ECO:0008006" key="5">
    <source>
        <dbReference type="Google" id="ProtNLM"/>
    </source>
</evidence>
<dbReference type="AlphaFoldDB" id="A0A2G8JZZ5"/>
<evidence type="ECO:0000313" key="3">
    <source>
        <dbReference type="EMBL" id="PIK41327.1"/>
    </source>
</evidence>
<proteinExistence type="inferred from homology"/>
<dbReference type="PANTHER" id="PTHR12499">
    <property type="entry name" value="OPTIC ATROPHY 3 PROTEIN OPA3"/>
    <property type="match status" value="1"/>
</dbReference>
<gene>
    <name evidence="3" type="ORF">BSL78_21805</name>
</gene>
<dbReference type="GO" id="GO:0005739">
    <property type="term" value="C:mitochondrion"/>
    <property type="evidence" value="ECO:0007669"/>
    <property type="project" value="TreeGrafter"/>
</dbReference>
<sequence length="187" mass="21031">MAVTIFGNFRLALGPYFSRYSTSFVREKMITEAAFPIIKLATLGIKQISKPISKGIKQLGKNNPTFGRRVCAPPAQLYHWLDVNLRMRILGLGKATEVAPLSEEAAVELGAEMIGETFIFTVAVGCLAFEYWRQARKEAKHENKQTDAIDRLESRVNELGMLLEQQDARLREMNRIILTRTPASKSS</sequence>
<dbReference type="PANTHER" id="PTHR12499:SF0">
    <property type="entry name" value="OPTIC ATROPHY 3 PROTEIN"/>
    <property type="match status" value="1"/>
</dbReference>
<comment type="caution">
    <text evidence="3">The sequence shown here is derived from an EMBL/GenBank/DDBJ whole genome shotgun (WGS) entry which is preliminary data.</text>
</comment>
<dbReference type="OrthoDB" id="2129069at2759"/>
<organism evidence="3 4">
    <name type="scientific">Stichopus japonicus</name>
    <name type="common">Sea cucumber</name>
    <dbReference type="NCBI Taxonomy" id="307972"/>
    <lineage>
        <taxon>Eukaryota</taxon>
        <taxon>Metazoa</taxon>
        <taxon>Echinodermata</taxon>
        <taxon>Eleutherozoa</taxon>
        <taxon>Echinozoa</taxon>
        <taxon>Holothuroidea</taxon>
        <taxon>Aspidochirotacea</taxon>
        <taxon>Aspidochirotida</taxon>
        <taxon>Stichopodidae</taxon>
        <taxon>Apostichopus</taxon>
    </lineage>
</organism>
<accession>A0A2G8JZZ5</accession>
<keyword evidence="4" id="KW-1185">Reference proteome</keyword>
<evidence type="ECO:0000256" key="2">
    <source>
        <dbReference type="ARBA" id="ARBA00023054"/>
    </source>
</evidence>
<keyword evidence="2" id="KW-0175">Coiled coil</keyword>
<dbReference type="EMBL" id="MRZV01001028">
    <property type="protein sequence ID" value="PIK41327.1"/>
    <property type="molecule type" value="Genomic_DNA"/>
</dbReference>
<evidence type="ECO:0000256" key="1">
    <source>
        <dbReference type="ARBA" id="ARBA00007584"/>
    </source>
</evidence>
<dbReference type="Proteomes" id="UP000230750">
    <property type="component" value="Unassembled WGS sequence"/>
</dbReference>
<name>A0A2G8JZZ5_STIJA</name>
<evidence type="ECO:0000313" key="4">
    <source>
        <dbReference type="Proteomes" id="UP000230750"/>
    </source>
</evidence>
<dbReference type="Pfam" id="PF07047">
    <property type="entry name" value="OPA3"/>
    <property type="match status" value="1"/>
</dbReference>
<dbReference type="GO" id="GO:0019216">
    <property type="term" value="P:regulation of lipid metabolic process"/>
    <property type="evidence" value="ECO:0007669"/>
    <property type="project" value="TreeGrafter"/>
</dbReference>
<dbReference type="STRING" id="307972.A0A2G8JZZ5"/>
<dbReference type="InterPro" id="IPR010754">
    <property type="entry name" value="OPA3-like"/>
</dbReference>
<comment type="similarity">
    <text evidence="1">Belongs to the OPA3 family.</text>
</comment>